<feature type="active site" evidence="2">
    <location>
        <position position="15"/>
    </location>
</feature>
<reference evidence="3" key="2">
    <citation type="journal article" date="2022" name="Microbiol. Resour. Announc.">
        <title>Metagenome Sequencing to Explore Phylogenomics of Terrestrial Cyanobacteria.</title>
        <authorList>
            <person name="Ward R.D."/>
            <person name="Stajich J.E."/>
            <person name="Johansen J.R."/>
            <person name="Huntemann M."/>
            <person name="Clum A."/>
            <person name="Foster B."/>
            <person name="Foster B."/>
            <person name="Roux S."/>
            <person name="Palaniappan K."/>
            <person name="Varghese N."/>
            <person name="Mukherjee S."/>
            <person name="Reddy T.B.K."/>
            <person name="Daum C."/>
            <person name="Copeland A."/>
            <person name="Chen I.A."/>
            <person name="Ivanova N.N."/>
            <person name="Kyrpides N.C."/>
            <person name="Shapiro N."/>
            <person name="Eloe-Fadrosh E.A."/>
            <person name="Pietrasiak N."/>
        </authorList>
    </citation>
    <scope>NUCLEOTIDE SEQUENCE</scope>
    <source>
        <strain evidence="3">CPER-KK1</strain>
    </source>
</reference>
<dbReference type="Proteomes" id="UP000753908">
    <property type="component" value="Unassembled WGS sequence"/>
</dbReference>
<dbReference type="EC" id="3.1.2.28" evidence="2"/>
<organism evidence="3 4">
    <name type="scientific">Symplocastrum torsivum CPER-KK1</name>
    <dbReference type="NCBI Taxonomy" id="450513"/>
    <lineage>
        <taxon>Bacteria</taxon>
        <taxon>Bacillati</taxon>
        <taxon>Cyanobacteriota</taxon>
        <taxon>Cyanophyceae</taxon>
        <taxon>Oscillatoriophycideae</taxon>
        <taxon>Oscillatoriales</taxon>
        <taxon>Microcoleaceae</taxon>
        <taxon>Symplocastrum</taxon>
    </lineage>
</organism>
<dbReference type="PANTHER" id="PTHR31793">
    <property type="entry name" value="4-HYDROXYBENZOYL-COA THIOESTERASE FAMILY MEMBER"/>
    <property type="match status" value="1"/>
</dbReference>
<proteinExistence type="inferred from homology"/>
<comment type="pathway">
    <text evidence="2">Cofactor biosynthesis; phylloquinone biosynthesis.</text>
</comment>
<dbReference type="HAMAP" id="MF_02101">
    <property type="entry name" value="DHNA_CoA_hydrolase"/>
    <property type="match status" value="1"/>
</dbReference>
<evidence type="ECO:0000313" key="4">
    <source>
        <dbReference type="Proteomes" id="UP000753908"/>
    </source>
</evidence>
<evidence type="ECO:0000313" key="3">
    <source>
        <dbReference type="EMBL" id="MBW4544439.1"/>
    </source>
</evidence>
<dbReference type="AlphaFoldDB" id="A0A951U917"/>
<comment type="pathway">
    <text evidence="2">Quinol/quinone metabolism; 1,4-dihydroxy-2-naphthoate biosynthesis; 1,4-dihydroxy-2-naphthoate from chorismate: step 7/7.</text>
</comment>
<dbReference type="SUPFAM" id="SSF54637">
    <property type="entry name" value="Thioesterase/thiol ester dehydrase-isomerase"/>
    <property type="match status" value="1"/>
</dbReference>
<dbReference type="GO" id="GO:0047617">
    <property type="term" value="F:fatty acyl-CoA hydrolase activity"/>
    <property type="evidence" value="ECO:0007669"/>
    <property type="project" value="TreeGrafter"/>
</dbReference>
<reference evidence="3" key="1">
    <citation type="submission" date="2021-05" db="EMBL/GenBank/DDBJ databases">
        <authorList>
            <person name="Pietrasiak N."/>
            <person name="Ward R."/>
            <person name="Stajich J.E."/>
            <person name="Kurbessoian T."/>
        </authorList>
    </citation>
    <scope>NUCLEOTIDE SEQUENCE</scope>
    <source>
        <strain evidence="3">CPER-KK1</strain>
    </source>
</reference>
<gene>
    <name evidence="3" type="ORF">KME25_08355</name>
</gene>
<comment type="caution">
    <text evidence="3">The sequence shown here is derived from an EMBL/GenBank/DDBJ whole genome shotgun (WGS) entry which is preliminary data.</text>
</comment>
<protein>
    <recommendedName>
        <fullName evidence="2">1,4-dihydroxy-2-naphthoyl-CoA hydrolase</fullName>
        <shortName evidence="2">DHNA-CoA hydrolase</shortName>
        <ecNumber evidence="2">3.1.2.28</ecNumber>
    </recommendedName>
    <alternativeName>
        <fullName evidence="2">DHNA-CoA thioesterase</fullName>
    </alternativeName>
</protein>
<dbReference type="InterPro" id="IPR029069">
    <property type="entry name" value="HotDog_dom_sf"/>
</dbReference>
<name>A0A951U917_9CYAN</name>
<dbReference type="Gene3D" id="3.10.129.10">
    <property type="entry name" value="Hotdog Thioesterase"/>
    <property type="match status" value="1"/>
</dbReference>
<dbReference type="CDD" id="cd00586">
    <property type="entry name" value="4HBT"/>
    <property type="match status" value="1"/>
</dbReference>
<dbReference type="InterPro" id="IPR050563">
    <property type="entry name" value="4-hydroxybenzoyl-CoA_TE"/>
</dbReference>
<comment type="catalytic activity">
    <reaction evidence="2">
        <text>1,4-dihydroxy-2-naphthoyl-CoA + H2O = 1,4-dihydroxy-2-naphthoate + CoA + H(+)</text>
        <dbReference type="Rhea" id="RHEA:26309"/>
        <dbReference type="ChEBI" id="CHEBI:11173"/>
        <dbReference type="ChEBI" id="CHEBI:15377"/>
        <dbReference type="ChEBI" id="CHEBI:15378"/>
        <dbReference type="ChEBI" id="CHEBI:57287"/>
        <dbReference type="ChEBI" id="CHEBI:58897"/>
        <dbReference type="EC" id="3.1.2.28"/>
    </reaction>
</comment>
<dbReference type="EMBL" id="JAHHIF010000008">
    <property type="protein sequence ID" value="MBW4544439.1"/>
    <property type="molecule type" value="Genomic_DNA"/>
</dbReference>
<evidence type="ECO:0000256" key="2">
    <source>
        <dbReference type="HAMAP-Rule" id="MF_02101"/>
    </source>
</evidence>
<keyword evidence="1 2" id="KW-0378">Hydrolase</keyword>
<dbReference type="GO" id="GO:0061522">
    <property type="term" value="F:1,4-dihydroxy-2-naphthoyl-CoA thioesterase activity"/>
    <property type="evidence" value="ECO:0007669"/>
    <property type="project" value="UniProtKB-EC"/>
</dbReference>
<dbReference type="GO" id="GO:0042372">
    <property type="term" value="P:phylloquinone biosynthetic process"/>
    <property type="evidence" value="ECO:0007669"/>
    <property type="project" value="UniProtKB-UniRule"/>
</dbReference>
<comment type="similarity">
    <text evidence="2">Belongs to the 4-hydroxybenzoyl-CoA thioesterase family. DHNA-CoA hydrolase subfamily.</text>
</comment>
<dbReference type="InterPro" id="IPR022829">
    <property type="entry name" value="DHNA_CoA_hydrolase"/>
</dbReference>
<evidence type="ECO:0000256" key="1">
    <source>
        <dbReference type="ARBA" id="ARBA00022801"/>
    </source>
</evidence>
<accession>A0A951U917</accession>
<dbReference type="PANTHER" id="PTHR31793:SF37">
    <property type="entry name" value="ACYL-COA THIOESTER HYDROLASE YBGC"/>
    <property type="match status" value="1"/>
</dbReference>
<dbReference type="Pfam" id="PF13279">
    <property type="entry name" value="4HBT_2"/>
    <property type="match status" value="1"/>
</dbReference>
<sequence length="136" mass="15254">MSFTYNRTVHFRDTDAAGVVYFANVLSMCHEAYEASLAVSGINLKLFFTQPTVAIPIVHASVDFFRPMFCGDELQIHLTPQKLRDTKFEIGYHIIAASSSEHPLAQAITRHVCINPTTRAKTQLPEGIIKWLSSNE</sequence>
<comment type="function">
    <text evidence="2">Catalyzes the hydrolysis of 1,4-dihydroxy-2-naphthoyl-CoA (DHNA-CoA) to 1,4-dihydroxy-2-naphthoate (DHNA), a reaction involved in phylloquinone (vitamin K1) biosynthesis.</text>
</comment>